<dbReference type="Proteomes" id="UP001454036">
    <property type="component" value="Unassembled WGS sequence"/>
</dbReference>
<sequence length="365" mass="40513">MAEAVPRIWTLKKEARGLPIPSAADIESVAILRNVLPQGENKLPWYAFCDEAIKLKKSLVAQKKKGPQPLARNSSDEGLRHQSAPSPVETVVARPPVVTLDSSTTISDQDMGCQMETTDRRLSLWQELSIPFPSPVQQTAVEEEIIPLREKVVQEAPLGEAGPSIPRLPKYSSLYLAKPYSIPNMEVTSDSPWGPRKFHFHLTKLILSKELAAPYSDLVDPYAAFAQTAKHFNQTRLDELERVRLEEVVKAFEAVAQVKRNADLALASTVVKAESARIHFANSTLLSFLYSPAYEKKVGSECATYLHSIVASTQGRFPDLATRFNEEVTRRPDWYRGLTLPIPKGAVLLEEGGETPNPPPEENPL</sequence>
<keyword evidence="3" id="KW-1185">Reference proteome</keyword>
<evidence type="ECO:0000313" key="2">
    <source>
        <dbReference type="EMBL" id="GAA0185398.1"/>
    </source>
</evidence>
<evidence type="ECO:0000313" key="3">
    <source>
        <dbReference type="Proteomes" id="UP001454036"/>
    </source>
</evidence>
<gene>
    <name evidence="2" type="ORF">LIER_32686</name>
</gene>
<proteinExistence type="predicted"/>
<comment type="caution">
    <text evidence="2">The sequence shown here is derived from an EMBL/GenBank/DDBJ whole genome shotgun (WGS) entry which is preliminary data.</text>
</comment>
<name>A0AAV3RUI4_LITER</name>
<reference evidence="2 3" key="1">
    <citation type="submission" date="2024-01" db="EMBL/GenBank/DDBJ databases">
        <title>The complete chloroplast genome sequence of Lithospermum erythrorhizon: insights into the phylogenetic relationship among Boraginaceae species and the maternal lineages of purple gromwells.</title>
        <authorList>
            <person name="Okada T."/>
            <person name="Watanabe K."/>
        </authorList>
    </citation>
    <scope>NUCLEOTIDE SEQUENCE [LARGE SCALE GENOMIC DNA]</scope>
</reference>
<dbReference type="AlphaFoldDB" id="A0AAV3RUI4"/>
<organism evidence="2 3">
    <name type="scientific">Lithospermum erythrorhizon</name>
    <name type="common">Purple gromwell</name>
    <name type="synonym">Lithospermum officinale var. erythrorhizon</name>
    <dbReference type="NCBI Taxonomy" id="34254"/>
    <lineage>
        <taxon>Eukaryota</taxon>
        <taxon>Viridiplantae</taxon>
        <taxon>Streptophyta</taxon>
        <taxon>Embryophyta</taxon>
        <taxon>Tracheophyta</taxon>
        <taxon>Spermatophyta</taxon>
        <taxon>Magnoliopsida</taxon>
        <taxon>eudicotyledons</taxon>
        <taxon>Gunneridae</taxon>
        <taxon>Pentapetalae</taxon>
        <taxon>asterids</taxon>
        <taxon>lamiids</taxon>
        <taxon>Boraginales</taxon>
        <taxon>Boraginaceae</taxon>
        <taxon>Boraginoideae</taxon>
        <taxon>Lithospermeae</taxon>
        <taxon>Lithospermum</taxon>
    </lineage>
</organism>
<protein>
    <submittedName>
        <fullName evidence="2">Uncharacterized protein</fullName>
    </submittedName>
</protein>
<evidence type="ECO:0000256" key="1">
    <source>
        <dbReference type="SAM" id="MobiDB-lite"/>
    </source>
</evidence>
<dbReference type="EMBL" id="BAABME010012676">
    <property type="protein sequence ID" value="GAA0185398.1"/>
    <property type="molecule type" value="Genomic_DNA"/>
</dbReference>
<feature type="region of interest" description="Disordered" evidence="1">
    <location>
        <begin position="64"/>
        <end position="90"/>
    </location>
</feature>
<accession>A0AAV3RUI4</accession>